<reference evidence="1" key="1">
    <citation type="journal article" date="2023" name="Insect Mol. Biol.">
        <title>Genome sequencing provides insights into the evolution of gene families encoding plant cell wall-degrading enzymes in longhorned beetles.</title>
        <authorList>
            <person name="Shin N.R."/>
            <person name="Okamura Y."/>
            <person name="Kirsch R."/>
            <person name="Pauchet Y."/>
        </authorList>
    </citation>
    <scope>NUCLEOTIDE SEQUENCE</scope>
    <source>
        <strain evidence="1">AMC_N1</strain>
    </source>
</reference>
<protein>
    <submittedName>
        <fullName evidence="1">Uncharacterized protein</fullName>
    </submittedName>
</protein>
<evidence type="ECO:0000313" key="1">
    <source>
        <dbReference type="EMBL" id="KAJ8957271.1"/>
    </source>
</evidence>
<comment type="caution">
    <text evidence="1">The sequence shown here is derived from an EMBL/GenBank/DDBJ whole genome shotgun (WGS) entry which is preliminary data.</text>
</comment>
<dbReference type="Proteomes" id="UP001162162">
    <property type="component" value="Unassembled WGS sequence"/>
</dbReference>
<sequence length="102" mass="11688">MRYMICTFAQANFNGHEATRRYLQLLPKKEGNLILNFAESLQSYTKLICRIFTILGETESFPPKSDHGTPGRRWNFNSCFGKSRCEYSSVKCDNGAKLIVDL</sequence>
<organism evidence="1 2">
    <name type="scientific">Aromia moschata</name>
    <dbReference type="NCBI Taxonomy" id="1265417"/>
    <lineage>
        <taxon>Eukaryota</taxon>
        <taxon>Metazoa</taxon>
        <taxon>Ecdysozoa</taxon>
        <taxon>Arthropoda</taxon>
        <taxon>Hexapoda</taxon>
        <taxon>Insecta</taxon>
        <taxon>Pterygota</taxon>
        <taxon>Neoptera</taxon>
        <taxon>Endopterygota</taxon>
        <taxon>Coleoptera</taxon>
        <taxon>Polyphaga</taxon>
        <taxon>Cucujiformia</taxon>
        <taxon>Chrysomeloidea</taxon>
        <taxon>Cerambycidae</taxon>
        <taxon>Cerambycinae</taxon>
        <taxon>Callichromatini</taxon>
        <taxon>Aromia</taxon>
    </lineage>
</organism>
<gene>
    <name evidence="1" type="ORF">NQ318_007835</name>
</gene>
<proteinExistence type="predicted"/>
<dbReference type="AlphaFoldDB" id="A0AAV8Z231"/>
<keyword evidence="2" id="KW-1185">Reference proteome</keyword>
<name>A0AAV8Z231_9CUCU</name>
<dbReference type="EMBL" id="JAPWTK010000024">
    <property type="protein sequence ID" value="KAJ8957271.1"/>
    <property type="molecule type" value="Genomic_DNA"/>
</dbReference>
<accession>A0AAV8Z231</accession>
<evidence type="ECO:0000313" key="2">
    <source>
        <dbReference type="Proteomes" id="UP001162162"/>
    </source>
</evidence>